<dbReference type="KEGG" id="sphi:TS85_11265"/>
<dbReference type="PRINTS" id="PR00134">
    <property type="entry name" value="GLHYDRLASE10"/>
</dbReference>
<evidence type="ECO:0000256" key="3">
    <source>
        <dbReference type="ARBA" id="ARBA00022651"/>
    </source>
</evidence>
<evidence type="ECO:0000256" key="9">
    <source>
        <dbReference type="RuleBase" id="RU361174"/>
    </source>
</evidence>
<dbReference type="SMART" id="SM00633">
    <property type="entry name" value="Glyco_10"/>
    <property type="match status" value="1"/>
</dbReference>
<feature type="chain" id="PRO_5031091884" description="Beta-xylanase" evidence="10">
    <location>
        <begin position="29"/>
        <end position="384"/>
    </location>
</feature>
<feature type="signal peptide" evidence="10">
    <location>
        <begin position="1"/>
        <end position="28"/>
    </location>
</feature>
<keyword evidence="3" id="KW-0858">Xylan degradation</keyword>
<dbReference type="EMBL" id="CP010836">
    <property type="protein sequence ID" value="AJP74448.1"/>
    <property type="molecule type" value="Genomic_DNA"/>
</dbReference>
<comment type="similarity">
    <text evidence="2 9">Belongs to the glycosyl hydrolase 10 (cellulase F) family.</text>
</comment>
<dbReference type="Gene3D" id="3.20.20.80">
    <property type="entry name" value="Glycosidases"/>
    <property type="match status" value="1"/>
</dbReference>
<organism evidence="12 13">
    <name type="scientific">Sphingomonas hengshuiensis</name>
    <dbReference type="NCBI Taxonomy" id="1609977"/>
    <lineage>
        <taxon>Bacteria</taxon>
        <taxon>Pseudomonadati</taxon>
        <taxon>Pseudomonadota</taxon>
        <taxon>Alphaproteobacteria</taxon>
        <taxon>Sphingomonadales</taxon>
        <taxon>Sphingomonadaceae</taxon>
        <taxon>Sphingomonas</taxon>
    </lineage>
</organism>
<evidence type="ECO:0000313" key="13">
    <source>
        <dbReference type="Proteomes" id="UP000032300"/>
    </source>
</evidence>
<proteinExistence type="inferred from homology"/>
<accession>A0A7U5CV38</accession>
<dbReference type="GO" id="GO:0031176">
    <property type="term" value="F:endo-1,4-beta-xylanase activity"/>
    <property type="evidence" value="ECO:0007669"/>
    <property type="project" value="UniProtKB-EC"/>
</dbReference>
<keyword evidence="5 9" id="KW-0378">Hydrolase</keyword>
<dbReference type="PROSITE" id="PS51760">
    <property type="entry name" value="GH10_2"/>
    <property type="match status" value="1"/>
</dbReference>
<dbReference type="GO" id="GO:0045493">
    <property type="term" value="P:xylan catabolic process"/>
    <property type="evidence" value="ECO:0007669"/>
    <property type="project" value="UniProtKB-KW"/>
</dbReference>
<evidence type="ECO:0000256" key="4">
    <source>
        <dbReference type="ARBA" id="ARBA00022729"/>
    </source>
</evidence>
<dbReference type="InterPro" id="IPR001000">
    <property type="entry name" value="GH10_dom"/>
</dbReference>
<evidence type="ECO:0000256" key="1">
    <source>
        <dbReference type="ARBA" id="ARBA00000681"/>
    </source>
</evidence>
<evidence type="ECO:0000256" key="6">
    <source>
        <dbReference type="ARBA" id="ARBA00023277"/>
    </source>
</evidence>
<dbReference type="OrthoDB" id="9815836at2"/>
<dbReference type="Proteomes" id="UP000032300">
    <property type="component" value="Chromosome"/>
</dbReference>
<dbReference type="SUPFAM" id="SSF51445">
    <property type="entry name" value="(Trans)glycosidases"/>
    <property type="match status" value="1"/>
</dbReference>
<dbReference type="InterPro" id="IPR006311">
    <property type="entry name" value="TAT_signal"/>
</dbReference>
<gene>
    <name evidence="12" type="ORF">TS85_11265</name>
</gene>
<dbReference type="InterPro" id="IPR017853">
    <property type="entry name" value="GH"/>
</dbReference>
<evidence type="ECO:0000256" key="8">
    <source>
        <dbReference type="ARBA" id="ARBA00023326"/>
    </source>
</evidence>
<reference evidence="12 13" key="2">
    <citation type="submission" date="2015-02" db="EMBL/GenBank/DDBJ databases">
        <title>The complete genome of Sphingomonas hengshuiensis sp. WHSC-8 isolated from soil of Hengshui Lake.</title>
        <authorList>
            <person name="Wei S."/>
            <person name="Guo J."/>
            <person name="Su C."/>
            <person name="Wu R."/>
            <person name="Zhang Z."/>
            <person name="Liang K."/>
            <person name="Li H."/>
            <person name="Wang T."/>
            <person name="Liu H."/>
            <person name="Zhang C."/>
            <person name="Li Z."/>
            <person name="Wang Q."/>
            <person name="Meng J."/>
        </authorList>
    </citation>
    <scope>NUCLEOTIDE SEQUENCE [LARGE SCALE GENOMIC DNA]</scope>
    <source>
        <strain evidence="12 13">WHSC-8</strain>
    </source>
</reference>
<keyword evidence="4 10" id="KW-0732">Signal</keyword>
<dbReference type="InterPro" id="IPR044846">
    <property type="entry name" value="GH10"/>
</dbReference>
<name>A0A7U5CV38_9SPHN</name>
<feature type="domain" description="GH10" evidence="11">
    <location>
        <begin position="55"/>
        <end position="375"/>
    </location>
</feature>
<keyword evidence="6 9" id="KW-0119">Carbohydrate metabolism</keyword>
<keyword evidence="13" id="KW-1185">Reference proteome</keyword>
<keyword evidence="8 9" id="KW-0624">Polysaccharide degradation</keyword>
<comment type="catalytic activity">
    <reaction evidence="1 9">
        <text>Endohydrolysis of (1-&gt;4)-beta-D-xylosidic linkages in xylans.</text>
        <dbReference type="EC" id="3.2.1.8"/>
    </reaction>
</comment>
<protein>
    <recommendedName>
        <fullName evidence="9">Beta-xylanase</fullName>
        <ecNumber evidence="9">3.2.1.8</ecNumber>
    </recommendedName>
</protein>
<evidence type="ECO:0000256" key="2">
    <source>
        <dbReference type="ARBA" id="ARBA00007495"/>
    </source>
</evidence>
<dbReference type="EC" id="3.2.1.8" evidence="9"/>
<dbReference type="AlphaFoldDB" id="A0A7U5CV38"/>
<evidence type="ECO:0000256" key="10">
    <source>
        <dbReference type="SAM" id="SignalP"/>
    </source>
</evidence>
<evidence type="ECO:0000256" key="5">
    <source>
        <dbReference type="ARBA" id="ARBA00022801"/>
    </source>
</evidence>
<reference evidence="12 13" key="1">
    <citation type="journal article" date="2015" name="Int. J. Syst. Evol. Microbiol.">
        <title>Sphingomonas hengshuiensis sp. nov., isolated from lake wetland.</title>
        <authorList>
            <person name="Wei S."/>
            <person name="Wang T."/>
            <person name="Liu H."/>
            <person name="Zhang C."/>
            <person name="Guo J."/>
            <person name="Wang Q."/>
            <person name="Liang K."/>
            <person name="Zhang Z."/>
        </authorList>
    </citation>
    <scope>NUCLEOTIDE SEQUENCE [LARGE SCALE GENOMIC DNA]</scope>
    <source>
        <strain evidence="12 13">WHSC-8</strain>
    </source>
</reference>
<evidence type="ECO:0000256" key="7">
    <source>
        <dbReference type="ARBA" id="ARBA00023295"/>
    </source>
</evidence>
<keyword evidence="7 9" id="KW-0326">Glycosidase</keyword>
<evidence type="ECO:0000313" key="12">
    <source>
        <dbReference type="EMBL" id="AJP74448.1"/>
    </source>
</evidence>
<dbReference type="Pfam" id="PF00331">
    <property type="entry name" value="Glyco_hydro_10"/>
    <property type="match status" value="1"/>
</dbReference>
<dbReference type="PANTHER" id="PTHR31490:SF88">
    <property type="entry name" value="BETA-XYLANASE"/>
    <property type="match status" value="1"/>
</dbReference>
<dbReference type="PANTHER" id="PTHR31490">
    <property type="entry name" value="GLYCOSYL HYDROLASE"/>
    <property type="match status" value="1"/>
</dbReference>
<evidence type="ECO:0000259" key="11">
    <source>
        <dbReference type="PROSITE" id="PS51760"/>
    </source>
</evidence>
<sequence length="384" mass="41967">MHDFTRRQMLAAGAAGAALTLGGGGSLAAPAPSLDALARAKGMRFGSCTAWAPPGADRGSFANPDYAALLEADCGILVPENEFKWQALRPDAEHFDTSRFDAMLAYAKAKGMAMRGHTLLWQKPQYYPKWLNDYDFGAQPRARAEAVLTGHIETLCRRFGDSIVSFDVVNEAVDEKTGALRDSSLSRAIGGTAPLIDLAFHTARAAAPRAQLVYNDYMSWEPENEAHRAGVLRLLEGLRKRGVPVDALGVQSHIGIKNEGTVAQVVAQQTGPWREFLDAVTAMGYALVITEMDVNDQALPTDTAIRDARVADYARAYLELMFGYPKLRDVLVWGMCDKYSWLNGFTPRADGTHQRCAPYDAQFRAKPLHAAIAACFRGADRRTV</sequence>
<dbReference type="PROSITE" id="PS51318">
    <property type="entry name" value="TAT"/>
    <property type="match status" value="1"/>
</dbReference>